<dbReference type="NCBIfam" id="TIGR04223">
    <property type="entry name" value="quorum_AgrD"/>
    <property type="match status" value="1"/>
</dbReference>
<dbReference type="Proteomes" id="UP000298324">
    <property type="component" value="Unassembled WGS sequence"/>
</dbReference>
<evidence type="ECO:0000313" key="1">
    <source>
        <dbReference type="EMBL" id="TEB05791.1"/>
    </source>
</evidence>
<sequence length="46" mass="5084">MLNRLAVIMVNTLAAVLVFVAQTGVSPNCWWITYEPDIPEGLKHGD</sequence>
<dbReference type="EMBL" id="QFGA01000002">
    <property type="protein sequence ID" value="TEB05791.1"/>
    <property type="molecule type" value="Genomic_DNA"/>
</dbReference>
<accession>A0A4Y7RAT3</accession>
<reference evidence="1 2" key="1">
    <citation type="journal article" date="2018" name="Environ. Microbiol.">
        <title>Novel energy conservation strategies and behaviour of Pelotomaculum schinkii driving syntrophic propionate catabolism.</title>
        <authorList>
            <person name="Hidalgo-Ahumada C.A.P."/>
            <person name="Nobu M.K."/>
            <person name="Narihiro T."/>
            <person name="Tamaki H."/>
            <person name="Liu W.T."/>
            <person name="Kamagata Y."/>
            <person name="Stams A.J.M."/>
            <person name="Imachi H."/>
            <person name="Sousa D.Z."/>
        </authorList>
    </citation>
    <scope>NUCLEOTIDE SEQUENCE [LARGE SCALE GENOMIC DNA]</scope>
    <source>
        <strain evidence="1 2">HH</strain>
    </source>
</reference>
<dbReference type="InterPro" id="IPR009229">
    <property type="entry name" value="AgrD"/>
</dbReference>
<dbReference type="AlphaFoldDB" id="A0A4Y7RAT3"/>
<comment type="caution">
    <text evidence="1">The sequence shown here is derived from an EMBL/GenBank/DDBJ whole genome shotgun (WGS) entry which is preliminary data.</text>
</comment>
<dbReference type="RefSeq" id="WP_134216566.1">
    <property type="nucleotide sequence ID" value="NZ_QFGA01000002.1"/>
</dbReference>
<evidence type="ECO:0000313" key="2">
    <source>
        <dbReference type="Proteomes" id="UP000298324"/>
    </source>
</evidence>
<keyword evidence="2" id="KW-1185">Reference proteome</keyword>
<evidence type="ECO:0008006" key="3">
    <source>
        <dbReference type="Google" id="ProtNLM"/>
    </source>
</evidence>
<protein>
    <recommendedName>
        <fullName evidence="3">Cyclic lactone autoinducer peptide</fullName>
    </recommendedName>
</protein>
<proteinExistence type="predicted"/>
<organism evidence="1 2">
    <name type="scientific">Pelotomaculum schinkii</name>
    <dbReference type="NCBI Taxonomy" id="78350"/>
    <lineage>
        <taxon>Bacteria</taxon>
        <taxon>Bacillati</taxon>
        <taxon>Bacillota</taxon>
        <taxon>Clostridia</taxon>
        <taxon>Eubacteriales</taxon>
        <taxon>Desulfotomaculaceae</taxon>
        <taxon>Pelotomaculum</taxon>
    </lineage>
</organism>
<name>A0A4Y7RAT3_9FIRM</name>
<gene>
    <name evidence="1" type="ORF">Psch_02832</name>
</gene>